<keyword evidence="2" id="KW-1277">Toxin-antitoxin system</keyword>
<dbReference type="GO" id="GO:0006351">
    <property type="term" value="P:DNA-templated transcription"/>
    <property type="evidence" value="ECO:0007669"/>
    <property type="project" value="TreeGrafter"/>
</dbReference>
<gene>
    <name evidence="3" type="ORF">A3G90_01685</name>
</gene>
<evidence type="ECO:0008006" key="5">
    <source>
        <dbReference type="Google" id="ProtNLM"/>
    </source>
</evidence>
<evidence type="ECO:0000313" key="3">
    <source>
        <dbReference type="EMBL" id="OGG84777.1"/>
    </source>
</evidence>
<organism evidence="3 4">
    <name type="scientific">Candidatus Kaiserbacteria bacterium RIFCSPLOWO2_12_FULL_45_26</name>
    <dbReference type="NCBI Taxonomy" id="1798525"/>
    <lineage>
        <taxon>Bacteria</taxon>
        <taxon>Candidatus Kaiseribacteriota</taxon>
    </lineage>
</organism>
<comment type="similarity">
    <text evidence="1">Belongs to the RelB/DinJ antitoxin family.</text>
</comment>
<name>A0A1F6FFZ7_9BACT</name>
<dbReference type="EMBL" id="MFMM01000001">
    <property type="protein sequence ID" value="OGG84777.1"/>
    <property type="molecule type" value="Genomic_DNA"/>
</dbReference>
<accession>A0A1F6FFZ7</accession>
<dbReference type="Pfam" id="PF04221">
    <property type="entry name" value="RelB"/>
    <property type="match status" value="1"/>
</dbReference>
<reference evidence="3 4" key="1">
    <citation type="journal article" date="2016" name="Nat. Commun.">
        <title>Thousands of microbial genomes shed light on interconnected biogeochemical processes in an aquifer system.</title>
        <authorList>
            <person name="Anantharaman K."/>
            <person name="Brown C.T."/>
            <person name="Hug L.A."/>
            <person name="Sharon I."/>
            <person name="Castelle C.J."/>
            <person name="Probst A.J."/>
            <person name="Thomas B.C."/>
            <person name="Singh A."/>
            <person name="Wilkins M.J."/>
            <person name="Karaoz U."/>
            <person name="Brodie E.L."/>
            <person name="Williams K.H."/>
            <person name="Hubbard S.S."/>
            <person name="Banfield J.F."/>
        </authorList>
    </citation>
    <scope>NUCLEOTIDE SEQUENCE [LARGE SCALE GENOMIC DNA]</scope>
</reference>
<dbReference type="InterPro" id="IPR013321">
    <property type="entry name" value="Arc_rbn_hlx_hlx"/>
</dbReference>
<dbReference type="PANTHER" id="PTHR38781:SF1">
    <property type="entry name" value="ANTITOXIN DINJ-RELATED"/>
    <property type="match status" value="1"/>
</dbReference>
<proteinExistence type="inferred from homology"/>
<dbReference type="InterPro" id="IPR007337">
    <property type="entry name" value="RelB/DinJ"/>
</dbReference>
<protein>
    <recommendedName>
        <fullName evidence="5">Damage-inducible protein J</fullName>
    </recommendedName>
</protein>
<dbReference type="Gene3D" id="1.10.1220.10">
    <property type="entry name" value="Met repressor-like"/>
    <property type="match status" value="1"/>
</dbReference>
<sequence>MSYTVPMARNKQTTLQIRIDEETKDQAKHILGELGLDMSSAIKLFLRNIIITESVPLELRSEKGMLAERKCELLRDVALESARERRTK</sequence>
<comment type="caution">
    <text evidence="3">The sequence shown here is derived from an EMBL/GenBank/DDBJ whole genome shotgun (WGS) entry which is preliminary data.</text>
</comment>
<dbReference type="NCBIfam" id="TIGR02384">
    <property type="entry name" value="RelB_DinJ"/>
    <property type="match status" value="1"/>
</dbReference>
<evidence type="ECO:0000256" key="2">
    <source>
        <dbReference type="ARBA" id="ARBA00022649"/>
    </source>
</evidence>
<dbReference type="GO" id="GO:0006355">
    <property type="term" value="P:regulation of DNA-templated transcription"/>
    <property type="evidence" value="ECO:0007669"/>
    <property type="project" value="InterPro"/>
</dbReference>
<dbReference type="PANTHER" id="PTHR38781">
    <property type="entry name" value="ANTITOXIN DINJ-RELATED"/>
    <property type="match status" value="1"/>
</dbReference>
<dbReference type="STRING" id="1798525.A3G90_01685"/>
<evidence type="ECO:0000313" key="4">
    <source>
        <dbReference type="Proteomes" id="UP000177325"/>
    </source>
</evidence>
<dbReference type="AlphaFoldDB" id="A0A1F6FFZ7"/>
<evidence type="ECO:0000256" key="1">
    <source>
        <dbReference type="ARBA" id="ARBA00010562"/>
    </source>
</evidence>
<dbReference type="Proteomes" id="UP000177325">
    <property type="component" value="Unassembled WGS sequence"/>
</dbReference>